<organism evidence="1 2">
    <name type="scientific">Trueperella pyogenes</name>
    <dbReference type="NCBI Taxonomy" id="1661"/>
    <lineage>
        <taxon>Bacteria</taxon>
        <taxon>Bacillati</taxon>
        <taxon>Actinomycetota</taxon>
        <taxon>Actinomycetes</taxon>
        <taxon>Actinomycetales</taxon>
        <taxon>Actinomycetaceae</taxon>
        <taxon>Trueperella</taxon>
    </lineage>
</organism>
<dbReference type="RefSeq" id="WP_126920029.1">
    <property type="nucleotide sequence ID" value="NZ_CP033905.1"/>
</dbReference>
<gene>
    <name evidence="1" type="ORF">EBQ10_04525</name>
</gene>
<dbReference type="EMBL" id="CP033905">
    <property type="protein sequence ID" value="AZR06633.1"/>
    <property type="molecule type" value="Genomic_DNA"/>
</dbReference>
<evidence type="ECO:0000313" key="2">
    <source>
        <dbReference type="Proteomes" id="UP000275951"/>
    </source>
</evidence>
<evidence type="ECO:0000313" key="1">
    <source>
        <dbReference type="EMBL" id="AZR06633.1"/>
    </source>
</evidence>
<evidence type="ECO:0008006" key="3">
    <source>
        <dbReference type="Google" id="ProtNLM"/>
    </source>
</evidence>
<dbReference type="Pfam" id="PF18986">
    <property type="entry name" value="DUF5719"/>
    <property type="match status" value="1"/>
</dbReference>
<name>A0A3Q9GHY5_9ACTO</name>
<dbReference type="AlphaFoldDB" id="A0A3Q9GHY5"/>
<accession>A0A3Q9GHY5</accession>
<dbReference type="InterPro" id="IPR043777">
    <property type="entry name" value="DUF5719"/>
</dbReference>
<dbReference type="Proteomes" id="UP000275951">
    <property type="component" value="Chromosome"/>
</dbReference>
<proteinExistence type="predicted"/>
<protein>
    <recommendedName>
        <fullName evidence="3">Secreted protein</fullName>
    </recommendedName>
</protein>
<sequence>MKKVLGAIGTGMIVLALAGGAALGTRVPVPEPTFIPAPQGKAVAKSADLVCYSHPLPIAHTGINATDVDEAKTSWAGAFAAGEATFNNEHFTGALAQKLITKASGVASISGVVRSEHIAAGTSIQQALAGDSRGLVAAPCEWPGNTVWLVGGAAKVGSTSTLMIRNTSPTTTTIDIAVYSSRGRLDIQGLSKLPPEAGAELTRDLTGLIPDDPRIALRLSSDTGSFVASMQVSQLNGVTPAGIEILTDSATGVETVIPGVVIDERTDSSIRIVNPHEQPATVSVSTLADAERPLPGAQGVTVAPQSVLDLSLSGLVGTYGIKVKASHDVASAVSLTRTDDNGSDIAWLSARDQITRSGLAVGPYPGTLVLHGDGQARWTSYGEDGTKIAGDTLAVAGTAKIDIPQQAHYITVEANQPMYGAAMLAGESGITWLPLTQDSTAHQATKLTIAN</sequence>
<reference evidence="1 2" key="1">
    <citation type="submission" date="2018-11" db="EMBL/GenBank/DDBJ databases">
        <title>Multidrug-resistant genes are associated with an 42-kb island TGI1 carrying a complex class 1 integron in a Trueperella pyogenes.</title>
        <authorList>
            <person name="Dong W."/>
        </authorList>
    </citation>
    <scope>NUCLEOTIDE SEQUENCE [LARGE SCALE GENOMIC DNA]</scope>
    <source>
        <strain evidence="1 2">TP4</strain>
    </source>
</reference>